<organism evidence="1 2">
    <name type="scientific">Madurella mycetomatis</name>
    <dbReference type="NCBI Taxonomy" id="100816"/>
    <lineage>
        <taxon>Eukaryota</taxon>
        <taxon>Fungi</taxon>
        <taxon>Dikarya</taxon>
        <taxon>Ascomycota</taxon>
        <taxon>Pezizomycotina</taxon>
        <taxon>Sordariomycetes</taxon>
        <taxon>Sordariomycetidae</taxon>
        <taxon>Sordariales</taxon>
        <taxon>Sordariales incertae sedis</taxon>
        <taxon>Madurella</taxon>
    </lineage>
</organism>
<evidence type="ECO:0000313" key="1">
    <source>
        <dbReference type="EMBL" id="KXX75928.1"/>
    </source>
</evidence>
<name>A0A175VWL0_9PEZI</name>
<gene>
    <name evidence="1" type="ORF">MMYC01_207422</name>
</gene>
<protein>
    <submittedName>
        <fullName evidence="1">Uncharacterized protein</fullName>
    </submittedName>
</protein>
<sequence length="506" mass="57237">MAASPSPYAAISVSSGCLCFGALNNIWNGASMPVQPFPTNTGPGTSGTIIRQPIEYNIVAQNGTWNAFRLIDLEKNKVTAWFLAHSDVDPQAELDKILRVSGSPYELDSGSHLNDDKTARQGVFVINRYDWGYYYDKRSRDEVEDVEQLEREAGRVHTVFEAAGLVDLAAARPMVLRWKAQPSSERLWSEGGAWLHIPNSEYMFGRFGFDEDRVAARSFLFFTTYTVFTQTAFEGLGQTLRKKETPKERFERLLQEGFDFSGVEELNKISQPLQGPGIVQLSPQRPPLADCFGPYDPSDHIFRAQDIINIVRSREFEVMPIGGRDVAPGDTSTPISEFIEPWAESAYDVLNEMVLSYLQRTAIPRIGNRGVSAAAELLFPRHTLEDRDSRLDVLCYRKFTQPDALQIPNFDSTYLSNRIKSFLTRFGDASVAFEDECVAGITRVVAYLLAEILEVANRNARWGNVEWAKIMPSDIRTTVYFDFAIRDYLQFSRVYWEGRDRSPSTE</sequence>
<dbReference type="Proteomes" id="UP000078237">
    <property type="component" value="Unassembled WGS sequence"/>
</dbReference>
<comment type="caution">
    <text evidence="1">The sequence shown here is derived from an EMBL/GenBank/DDBJ whole genome shotgun (WGS) entry which is preliminary data.</text>
</comment>
<accession>A0A175VWL0</accession>
<dbReference type="OrthoDB" id="3535423at2759"/>
<dbReference type="AlphaFoldDB" id="A0A175VWL0"/>
<dbReference type="EMBL" id="LCTW02000239">
    <property type="protein sequence ID" value="KXX75928.1"/>
    <property type="molecule type" value="Genomic_DNA"/>
</dbReference>
<keyword evidence="2" id="KW-1185">Reference proteome</keyword>
<dbReference type="VEuPathDB" id="FungiDB:MMYC01_207422"/>
<proteinExistence type="predicted"/>
<reference evidence="1 2" key="1">
    <citation type="journal article" date="2016" name="Genome Announc.">
        <title>Genome Sequence of Madurella mycetomatis mm55, Isolated from a Human Mycetoma Case in Sudan.</title>
        <authorList>
            <person name="Smit S."/>
            <person name="Derks M.F."/>
            <person name="Bervoets S."/>
            <person name="Fahal A."/>
            <person name="van Leeuwen W."/>
            <person name="van Belkum A."/>
            <person name="van de Sande W.W."/>
        </authorList>
    </citation>
    <scope>NUCLEOTIDE SEQUENCE [LARGE SCALE GENOMIC DNA]</scope>
    <source>
        <strain evidence="2">mm55</strain>
    </source>
</reference>
<evidence type="ECO:0000313" key="2">
    <source>
        <dbReference type="Proteomes" id="UP000078237"/>
    </source>
</evidence>